<feature type="transmembrane region" description="Helical" evidence="5">
    <location>
        <begin position="399"/>
        <end position="420"/>
    </location>
</feature>
<feature type="transmembrane region" description="Helical" evidence="5">
    <location>
        <begin position="135"/>
        <end position="159"/>
    </location>
</feature>
<evidence type="ECO:0000313" key="6">
    <source>
        <dbReference type="EMBL" id="KAK0409598.1"/>
    </source>
</evidence>
<protein>
    <recommendedName>
        <fullName evidence="8">SLC12A transporter C-terminal domain-containing protein</fullName>
    </recommendedName>
</protein>
<comment type="caution">
    <text evidence="6">The sequence shown here is derived from an EMBL/GenBank/DDBJ whole genome shotgun (WGS) entry which is preliminary data.</text>
</comment>
<feature type="transmembrane region" description="Helical" evidence="5">
    <location>
        <begin position="493"/>
        <end position="516"/>
    </location>
</feature>
<feature type="transmembrane region" description="Helical" evidence="5">
    <location>
        <begin position="179"/>
        <end position="196"/>
    </location>
</feature>
<proteinExistence type="predicted"/>
<organism evidence="6 7">
    <name type="scientific">Steinernema hermaphroditum</name>
    <dbReference type="NCBI Taxonomy" id="289476"/>
    <lineage>
        <taxon>Eukaryota</taxon>
        <taxon>Metazoa</taxon>
        <taxon>Ecdysozoa</taxon>
        <taxon>Nematoda</taxon>
        <taxon>Chromadorea</taxon>
        <taxon>Rhabditida</taxon>
        <taxon>Tylenchina</taxon>
        <taxon>Panagrolaimomorpha</taxon>
        <taxon>Strongyloidoidea</taxon>
        <taxon>Steinernematidae</taxon>
        <taxon>Steinernema</taxon>
    </lineage>
</organism>
<dbReference type="InterPro" id="IPR004842">
    <property type="entry name" value="SLC12A_fam"/>
</dbReference>
<sequence length="973" mass="108336">MDKKCTKLPIEEVPFVAPAKPKPESDFQRFLRSCYDRAEATQITDDSAFISTPTLQSFWGVFVPRMQNALCLSFLLLRLPWMVGVLGLVQSMLVILAAALLIMPTTFSVVALCTSGHEHLSGGPFSILSYSVGDCLALSIAVLFALANIILSAVHVNLAVEIFFNSIAVPYSLLIGRDYLLYLCGVLFIVFVLVFLNKRIFQFIAFVPSICITAAILFVYIGIVHNLRTGELQVHGCVTGRLLHPRGIVEPRIQNGSCTCVRVSEGGSSRNISAPECYTVNTDVKSHNFSSNLRFVNSRWTTGEDSVLLWDAQFKTAMHFLTLVFTALAGHVFGANISPKVSNPRKRVVHATVAAKFFTIAVLFVNTVIFGMFVDSFLLVDRFGITRDSQGTAASVALVNPHVINGLMILSSIIAAAQCARAQKAIVREVLKCRLFDGTGLMHAIRTHREKTTKRVPMSAALIKEYIRLRNTVLGLIEGLVLIGFSLCADVDLLVVIASHLFLQAAAVINIVSGLLTSFRSNSWHPHFRGFNSCVSLVVGLLCWITSAWLLPSIAILISLPFVMLTVFVFVKRDPVTSLSFVDAMMHCADMMLSASIGQVSKQGKGRFRPRIVIFVHTPGIPDALIRVGKALEQDSGCPSLVMTLIREPPYTPGDKRMKLGKLEVACAMMGMSVNDLPGHAMILYYQKISSLQSVIMAANNNAGMGMFKLDTVIMNYPTKTTIAAAAAIRFHYQYSMHRAARRRANLIVVKGSFLIRKLETIDVWWILDAGDLLVNLAKQLSKYEKMNESSNKKAKIRLYLVVPDHQTLPSTVEKKLVEYMYSTRTLFHSLEVVKVQICLIWMYMSKLKERLEFRVSQAIGSSNKGERFLKRQLRKKYPIQSSVDLSVREHLNDESLFSRASLEASVTTEQKSKYMKTMNREILRRSKEADLVILNMPQPPTDLAPFEEYLHFVDEQIQGLDNVLLVHSCDTL</sequence>
<dbReference type="Proteomes" id="UP001175271">
    <property type="component" value="Unassembled WGS sequence"/>
</dbReference>
<keyword evidence="2 5" id="KW-0812">Transmembrane</keyword>
<feature type="transmembrane region" description="Helical" evidence="5">
    <location>
        <begin position="469"/>
        <end position="487"/>
    </location>
</feature>
<evidence type="ECO:0000256" key="5">
    <source>
        <dbReference type="SAM" id="Phobius"/>
    </source>
</evidence>
<feature type="transmembrane region" description="Helical" evidence="5">
    <location>
        <begin position="203"/>
        <end position="223"/>
    </location>
</feature>
<dbReference type="PANTHER" id="PTHR11827">
    <property type="entry name" value="SOLUTE CARRIER FAMILY 12, CATION COTRANSPORTERS"/>
    <property type="match status" value="1"/>
</dbReference>
<dbReference type="GO" id="GO:0016020">
    <property type="term" value="C:membrane"/>
    <property type="evidence" value="ECO:0007669"/>
    <property type="project" value="UniProtKB-SubCell"/>
</dbReference>
<keyword evidence="7" id="KW-1185">Reference proteome</keyword>
<feature type="transmembrane region" description="Helical" evidence="5">
    <location>
        <begin position="357"/>
        <end position="379"/>
    </location>
</feature>
<name>A0AA39HPC7_9BILA</name>
<gene>
    <name evidence="6" type="ORF">QR680_004646</name>
</gene>
<evidence type="ECO:0000313" key="7">
    <source>
        <dbReference type="Proteomes" id="UP001175271"/>
    </source>
</evidence>
<evidence type="ECO:0000256" key="1">
    <source>
        <dbReference type="ARBA" id="ARBA00004141"/>
    </source>
</evidence>
<evidence type="ECO:0000256" key="3">
    <source>
        <dbReference type="ARBA" id="ARBA00022989"/>
    </source>
</evidence>
<dbReference type="GO" id="GO:0015377">
    <property type="term" value="F:chloride:monoatomic cation symporter activity"/>
    <property type="evidence" value="ECO:0007669"/>
    <property type="project" value="InterPro"/>
</dbReference>
<feature type="transmembrane region" description="Helical" evidence="5">
    <location>
        <begin position="317"/>
        <end position="337"/>
    </location>
</feature>
<reference evidence="6" key="1">
    <citation type="submission" date="2023-06" db="EMBL/GenBank/DDBJ databases">
        <title>Genomic analysis of the entomopathogenic nematode Steinernema hermaphroditum.</title>
        <authorList>
            <person name="Schwarz E.M."/>
            <person name="Heppert J.K."/>
            <person name="Baniya A."/>
            <person name="Schwartz H.T."/>
            <person name="Tan C.-H."/>
            <person name="Antoshechkin I."/>
            <person name="Sternberg P.W."/>
            <person name="Goodrich-Blair H."/>
            <person name="Dillman A.R."/>
        </authorList>
    </citation>
    <scope>NUCLEOTIDE SEQUENCE</scope>
    <source>
        <strain evidence="6">PS9179</strain>
        <tissue evidence="6">Whole animal</tissue>
    </source>
</reference>
<dbReference type="AlphaFoldDB" id="A0AA39HPC7"/>
<evidence type="ECO:0000256" key="2">
    <source>
        <dbReference type="ARBA" id="ARBA00022692"/>
    </source>
</evidence>
<keyword evidence="3 5" id="KW-1133">Transmembrane helix</keyword>
<evidence type="ECO:0008006" key="8">
    <source>
        <dbReference type="Google" id="ProtNLM"/>
    </source>
</evidence>
<accession>A0AA39HPC7</accession>
<dbReference type="PANTHER" id="PTHR11827:SF72">
    <property type="entry name" value="GH08340P"/>
    <property type="match status" value="1"/>
</dbReference>
<comment type="subcellular location">
    <subcellularLocation>
        <location evidence="1">Membrane</location>
        <topology evidence="1">Multi-pass membrane protein</topology>
    </subcellularLocation>
</comment>
<keyword evidence="4 5" id="KW-0472">Membrane</keyword>
<evidence type="ECO:0000256" key="4">
    <source>
        <dbReference type="ARBA" id="ARBA00023136"/>
    </source>
</evidence>
<dbReference type="EMBL" id="JAUCMV010000003">
    <property type="protein sequence ID" value="KAK0409598.1"/>
    <property type="molecule type" value="Genomic_DNA"/>
</dbReference>